<name>A0A660SEQ4_UNCW3</name>
<dbReference type="EMBL" id="QNBE01000094">
    <property type="protein sequence ID" value="RKX69278.1"/>
    <property type="molecule type" value="Genomic_DNA"/>
</dbReference>
<comment type="caution">
    <text evidence="1">The sequence shown here is derived from an EMBL/GenBank/DDBJ whole genome shotgun (WGS) entry which is preliminary data.</text>
</comment>
<gene>
    <name evidence="1" type="ORF">DRP53_08660</name>
</gene>
<dbReference type="Proteomes" id="UP000268469">
    <property type="component" value="Unassembled WGS sequence"/>
</dbReference>
<evidence type="ECO:0000313" key="1">
    <source>
        <dbReference type="EMBL" id="RKX69278.1"/>
    </source>
</evidence>
<evidence type="ECO:0000313" key="2">
    <source>
        <dbReference type="Proteomes" id="UP000268469"/>
    </source>
</evidence>
<organism evidence="1 2">
    <name type="scientific">candidate division WOR-3 bacterium</name>
    <dbReference type="NCBI Taxonomy" id="2052148"/>
    <lineage>
        <taxon>Bacteria</taxon>
        <taxon>Bacteria division WOR-3</taxon>
    </lineage>
</organism>
<feature type="non-terminal residue" evidence="1">
    <location>
        <position position="240"/>
    </location>
</feature>
<reference evidence="1 2" key="1">
    <citation type="submission" date="2018-06" db="EMBL/GenBank/DDBJ databases">
        <title>Extensive metabolic versatility and redundancy in microbially diverse, dynamic hydrothermal sediments.</title>
        <authorList>
            <person name="Dombrowski N."/>
            <person name="Teske A."/>
            <person name="Baker B.J."/>
        </authorList>
    </citation>
    <scope>NUCLEOTIDE SEQUENCE [LARGE SCALE GENOMIC DNA]</scope>
    <source>
        <strain evidence="1">B36_G15</strain>
    </source>
</reference>
<accession>A0A660SEQ4</accession>
<dbReference type="AlphaFoldDB" id="A0A660SEQ4"/>
<sequence length="240" mass="27522">MVLLIFSLFVVKDSFLFHFGHETVDSVPIRFNVIDYTQNGKILFLTKHGIIQIDSSLTGTVHPLPKQYQELKWYSHIFLLSPDEVLILAPESLTTIDAIALREGDYHLLGEARDRLYILESGIDTRRITALSLSSGKRVARRTFYDLDSAWILPDRIVIRRDTALMICDLNLKNERNIARISKSTKVFPYQDGILICDGGRLEVYGYGGEIRSRASVRKYLIRPGSRFLIGFDRERLMVV</sequence>
<proteinExistence type="predicted"/>
<protein>
    <submittedName>
        <fullName evidence="1">Uncharacterized protein</fullName>
    </submittedName>
</protein>